<dbReference type="AlphaFoldDB" id="A0A7R9BGR8"/>
<evidence type="ECO:0000313" key="3">
    <source>
        <dbReference type="EMBL" id="CAD7273710.1"/>
    </source>
</evidence>
<dbReference type="EMBL" id="CAJPEX010000162">
    <property type="protein sequence ID" value="CAG0913862.1"/>
    <property type="molecule type" value="Genomic_DNA"/>
</dbReference>
<reference evidence="3" key="1">
    <citation type="submission" date="2020-11" db="EMBL/GenBank/DDBJ databases">
        <authorList>
            <person name="Tran Van P."/>
        </authorList>
    </citation>
    <scope>NUCLEOTIDE SEQUENCE</scope>
</reference>
<organism evidence="3">
    <name type="scientific">Notodromas monacha</name>
    <dbReference type="NCBI Taxonomy" id="399045"/>
    <lineage>
        <taxon>Eukaryota</taxon>
        <taxon>Metazoa</taxon>
        <taxon>Ecdysozoa</taxon>
        <taxon>Arthropoda</taxon>
        <taxon>Crustacea</taxon>
        <taxon>Oligostraca</taxon>
        <taxon>Ostracoda</taxon>
        <taxon>Podocopa</taxon>
        <taxon>Podocopida</taxon>
        <taxon>Cypridocopina</taxon>
        <taxon>Cypridoidea</taxon>
        <taxon>Cyprididae</taxon>
        <taxon>Notodromas</taxon>
    </lineage>
</organism>
<dbReference type="InterPro" id="IPR036928">
    <property type="entry name" value="AS_sf"/>
</dbReference>
<keyword evidence="4" id="KW-1185">Reference proteome</keyword>
<dbReference type="GO" id="GO:0012505">
    <property type="term" value="C:endomembrane system"/>
    <property type="evidence" value="ECO:0007669"/>
    <property type="project" value="TreeGrafter"/>
</dbReference>
<feature type="active site" description="Charge relay system" evidence="1">
    <location>
        <position position="149"/>
    </location>
</feature>
<sequence length="565" mass="62940">MMKQHEDNYERTVAQRIRERIMNHPPYIDKGARILRTGFEFVAYIIFALINRKSPKVHLPPINDEILLDSAVDLARKIRERIYSCEDVVIAFMQRIQEINPLVNCVVDENFEKALDRAREVDDFLDTTDKSVDVIEKELPFLGVPFSCKDSIAVKGLKQTIGLMSRKETVAEENATAINALVEAGGIPLAVTNVPEVCLWWESVNPLHGRTLNPYDSRRLVGGSSGGEACLLTSCGSPLGIGSDIGGSIRIPAHFNGIYGHKPTFSIVSNSGSLPDLRGEMNEFLVIGPMAKRAKDLRATLKILGGEVGRKKLQLDKKVDIKDMKFYFMEDDGGFPLISPVDGDMKGALFRVVNHLKSHYGVEVEQVCFSKFFHAIEMWSLKMSAVEEAPSFCEELANRKGEINPFWEMVKLAVGKSNHSFPAIAVAMAEKLAYLQADTKYQRKIIEGCDLLREEFQCGILLQHLLGENGVFLYPSYPHPALFHNQAMLMPFGFAYQSIFNVLKLPVTQCPVGLSKEGLPLGIQVYIGFVVSRLHNDHLTLSVAEALEETLCQWVPPCGVAVGEN</sequence>
<dbReference type="InterPro" id="IPR023631">
    <property type="entry name" value="Amidase_dom"/>
</dbReference>
<dbReference type="Pfam" id="PF01425">
    <property type="entry name" value="Amidase"/>
    <property type="match status" value="1"/>
</dbReference>
<dbReference type="Gene3D" id="3.90.1300.10">
    <property type="entry name" value="Amidase signature (AS) domain"/>
    <property type="match status" value="1"/>
</dbReference>
<dbReference type="EMBL" id="OA882199">
    <property type="protein sequence ID" value="CAD7273710.1"/>
    <property type="molecule type" value="Genomic_DNA"/>
</dbReference>
<dbReference type="OrthoDB" id="6428749at2759"/>
<feature type="active site" description="Acyl-ester intermediate" evidence="1">
    <location>
        <position position="248"/>
    </location>
</feature>
<protein>
    <recommendedName>
        <fullName evidence="2">Amidase domain-containing protein</fullName>
    </recommendedName>
</protein>
<gene>
    <name evidence="3" type="ORF">NMOB1V02_LOCUS1583</name>
</gene>
<evidence type="ECO:0000313" key="4">
    <source>
        <dbReference type="Proteomes" id="UP000678499"/>
    </source>
</evidence>
<dbReference type="SUPFAM" id="SSF75304">
    <property type="entry name" value="Amidase signature (AS) enzymes"/>
    <property type="match status" value="1"/>
</dbReference>
<dbReference type="PANTHER" id="PTHR43372">
    <property type="entry name" value="FATTY-ACID AMIDE HYDROLASE"/>
    <property type="match status" value="1"/>
</dbReference>
<feature type="domain" description="Amidase" evidence="2">
    <location>
        <begin position="87"/>
        <end position="525"/>
    </location>
</feature>
<accession>A0A7R9BGR8</accession>
<evidence type="ECO:0000259" key="2">
    <source>
        <dbReference type="Pfam" id="PF01425"/>
    </source>
</evidence>
<dbReference type="InterPro" id="IPR052739">
    <property type="entry name" value="FAAH2"/>
</dbReference>
<dbReference type="Proteomes" id="UP000678499">
    <property type="component" value="Unassembled WGS sequence"/>
</dbReference>
<dbReference type="PIRSF" id="PIRSF001221">
    <property type="entry name" value="Amidase_fungi"/>
    <property type="match status" value="1"/>
</dbReference>
<proteinExistence type="predicted"/>
<feature type="active site" description="Charge relay system" evidence="1">
    <location>
        <position position="224"/>
    </location>
</feature>
<evidence type="ECO:0000256" key="1">
    <source>
        <dbReference type="PIRSR" id="PIRSR001221-1"/>
    </source>
</evidence>
<dbReference type="PANTHER" id="PTHR43372:SF4">
    <property type="entry name" value="FATTY-ACID AMIDE HYDROLASE 2"/>
    <property type="match status" value="1"/>
</dbReference>
<name>A0A7R9BGR8_9CRUS</name>